<comment type="caution">
    <text evidence="3">The sequence shown here is derived from an EMBL/GenBank/DDBJ whole genome shotgun (WGS) entry which is preliminary data.</text>
</comment>
<dbReference type="OrthoDB" id="620544at2759"/>
<gene>
    <name evidence="3" type="ORF">Taro_052540</name>
</gene>
<keyword evidence="4" id="KW-1185">Reference proteome</keyword>
<dbReference type="AlphaFoldDB" id="A0A843XIW3"/>
<feature type="coiled-coil region" evidence="1">
    <location>
        <begin position="101"/>
        <end position="160"/>
    </location>
</feature>
<dbReference type="EMBL" id="NMUH01008995">
    <property type="protein sequence ID" value="MQM19534.1"/>
    <property type="molecule type" value="Genomic_DNA"/>
</dbReference>
<evidence type="ECO:0000313" key="3">
    <source>
        <dbReference type="EMBL" id="MQM19534.1"/>
    </source>
</evidence>
<name>A0A843XIW3_COLES</name>
<feature type="compositionally biased region" description="Polar residues" evidence="2">
    <location>
        <begin position="239"/>
        <end position="261"/>
    </location>
</feature>
<evidence type="ECO:0000313" key="4">
    <source>
        <dbReference type="Proteomes" id="UP000652761"/>
    </source>
</evidence>
<evidence type="ECO:0000256" key="1">
    <source>
        <dbReference type="SAM" id="Coils"/>
    </source>
</evidence>
<reference evidence="3" key="1">
    <citation type="submission" date="2017-07" db="EMBL/GenBank/DDBJ databases">
        <title>Taro Niue Genome Assembly and Annotation.</title>
        <authorList>
            <person name="Atibalentja N."/>
            <person name="Keating K."/>
            <person name="Fields C.J."/>
        </authorList>
    </citation>
    <scope>NUCLEOTIDE SEQUENCE</scope>
    <source>
        <strain evidence="3">Niue_2</strain>
        <tissue evidence="3">Leaf</tissue>
    </source>
</reference>
<proteinExistence type="predicted"/>
<feature type="compositionally biased region" description="Low complexity" evidence="2">
    <location>
        <begin position="220"/>
        <end position="230"/>
    </location>
</feature>
<feature type="non-terminal residue" evidence="3">
    <location>
        <position position="1"/>
    </location>
</feature>
<feature type="region of interest" description="Disordered" evidence="2">
    <location>
        <begin position="220"/>
        <end position="275"/>
    </location>
</feature>
<dbReference type="Proteomes" id="UP000652761">
    <property type="component" value="Unassembled WGS sequence"/>
</dbReference>
<evidence type="ECO:0000256" key="2">
    <source>
        <dbReference type="SAM" id="MobiDB-lite"/>
    </source>
</evidence>
<organism evidence="3 4">
    <name type="scientific">Colocasia esculenta</name>
    <name type="common">Wild taro</name>
    <name type="synonym">Arum esculentum</name>
    <dbReference type="NCBI Taxonomy" id="4460"/>
    <lineage>
        <taxon>Eukaryota</taxon>
        <taxon>Viridiplantae</taxon>
        <taxon>Streptophyta</taxon>
        <taxon>Embryophyta</taxon>
        <taxon>Tracheophyta</taxon>
        <taxon>Spermatophyta</taxon>
        <taxon>Magnoliopsida</taxon>
        <taxon>Liliopsida</taxon>
        <taxon>Araceae</taxon>
        <taxon>Aroideae</taxon>
        <taxon>Colocasieae</taxon>
        <taxon>Colocasia</taxon>
    </lineage>
</organism>
<accession>A0A843XIW3</accession>
<keyword evidence="1" id="KW-0175">Coiled coil</keyword>
<sequence length="275" mass="30531">MGLQLCGLQNTLVSAMESVVDMMEEVNLHEKEANLAKEAASKAGLDILEKVEDLKEMLKHAKEANNMHAGEVYGEKSILATEARELQARLCSLSDQRYKSLSIIEEIHQTLKARLATAERERVKAEQERLEKEELARKALIEQEEIMERVVQESKDLQREAEENSLLREFLMERGRLVDTLQGEISVICEDVLALKERVDGRMPLGRTLSSSQVLCSVASSTSSRTSASSDKLPCPAESSETASHTTKSQEILKTQQSEQASGREKSTVGAAESK</sequence>
<protein>
    <submittedName>
        <fullName evidence="3">Uncharacterized protein</fullName>
    </submittedName>
</protein>
<dbReference type="PANTHER" id="PTHR48459">
    <property type="entry name" value="CUE DOMAIN-CONTAINING PROTEIN"/>
    <property type="match status" value="1"/>
</dbReference>
<dbReference type="PANTHER" id="PTHR48459:SF1">
    <property type="entry name" value="CUE DOMAIN-CONTAINING PROTEIN"/>
    <property type="match status" value="1"/>
</dbReference>